<sequence length="204" mass="23085">MLNKHILPMRLQFFADEGGEGTDNTEPKEIPAEYNDLVNSIVKKSNAKYLKQIDSLNATIDSNKEQVNSLSAEVEKLKTNGMGDDEKQSYQMKKLQDELNGLKEKNKSLNSELITGQIRNKVLKRSNEDKLNLTDDQLSLIVSDNEDETFKKYDQLKSIVDASISSIKQKVQVPNTTSHLDDSQKTKELVDTFKGSKFSLKDIK</sequence>
<evidence type="ECO:0000256" key="1">
    <source>
        <dbReference type="SAM" id="Coils"/>
    </source>
</evidence>
<reference evidence="2 3" key="1">
    <citation type="journal article" date="2016" name="Syst. Appl. Microbiol.">
        <title>Genomic characterization of a fructophilic bee symbiont Lactobacillus kunkeei reveals its niche-specific adaptation.</title>
        <authorList>
            <person name="Maeno S."/>
            <person name="Tanizawa Y."/>
            <person name="Kanesaki Y."/>
            <person name="Kubota E."/>
            <person name="Kumar H."/>
            <person name="Dicks L."/>
            <person name="Salminen S."/>
            <person name="Nakagawa J."/>
            <person name="Arita M."/>
            <person name="Endo A."/>
        </authorList>
    </citation>
    <scope>NUCLEOTIDE SEQUENCE [LARGE SCALE GENOMIC DNA]</scope>
    <source>
        <strain evidence="2 3">FF30-6</strain>
    </source>
</reference>
<name>A0A1L8CFU6_9LACO</name>
<evidence type="ECO:0000313" key="3">
    <source>
        <dbReference type="Proteomes" id="UP000186588"/>
    </source>
</evidence>
<keyword evidence="1" id="KW-0175">Coiled coil</keyword>
<dbReference type="EMBL" id="BDDX01000001">
    <property type="protein sequence ID" value="GAT90060.1"/>
    <property type="molecule type" value="Genomic_DNA"/>
</dbReference>
<comment type="caution">
    <text evidence="2">The sequence shown here is derived from an EMBL/GenBank/DDBJ whole genome shotgun (WGS) entry which is preliminary data.</text>
</comment>
<gene>
    <name evidence="2" type="ORF">FF306_00151</name>
</gene>
<organism evidence="2 3">
    <name type="scientific">Apilactobacillus kunkeei</name>
    <dbReference type="NCBI Taxonomy" id="148814"/>
    <lineage>
        <taxon>Bacteria</taxon>
        <taxon>Bacillati</taxon>
        <taxon>Bacillota</taxon>
        <taxon>Bacilli</taxon>
        <taxon>Lactobacillales</taxon>
        <taxon>Lactobacillaceae</taxon>
        <taxon>Apilactobacillus</taxon>
    </lineage>
</organism>
<dbReference type="InterPro" id="IPR025580">
    <property type="entry name" value="Gp46"/>
</dbReference>
<feature type="coiled-coil region" evidence="1">
    <location>
        <begin position="46"/>
        <end position="112"/>
    </location>
</feature>
<dbReference type="RefSeq" id="WP_094750420.1">
    <property type="nucleotide sequence ID" value="NZ_BDDX01000001.1"/>
</dbReference>
<evidence type="ECO:0008006" key="4">
    <source>
        <dbReference type="Google" id="ProtNLM"/>
    </source>
</evidence>
<dbReference type="Pfam" id="PF14265">
    <property type="entry name" value="DUF4355"/>
    <property type="match status" value="1"/>
</dbReference>
<protein>
    <recommendedName>
        <fullName evidence="4">Scaffolding protein</fullName>
    </recommendedName>
</protein>
<proteinExistence type="predicted"/>
<dbReference type="Proteomes" id="UP000186588">
    <property type="component" value="Unassembled WGS sequence"/>
</dbReference>
<evidence type="ECO:0000313" key="2">
    <source>
        <dbReference type="EMBL" id="GAT90060.1"/>
    </source>
</evidence>
<dbReference type="AlphaFoldDB" id="A0A1L8CFU6"/>
<accession>A0A1L8CFU6</accession>